<gene>
    <name evidence="1" type="ORF">DWY69_27205</name>
</gene>
<dbReference type="OrthoDB" id="9907008at2"/>
<evidence type="ECO:0000313" key="2">
    <source>
        <dbReference type="Proteomes" id="UP000261166"/>
    </source>
</evidence>
<protein>
    <submittedName>
        <fullName evidence="1">Uncharacterized protein</fullName>
    </submittedName>
</protein>
<dbReference type="AlphaFoldDB" id="A0A3E3IBX7"/>
<proteinExistence type="predicted"/>
<comment type="caution">
    <text evidence="1">The sequence shown here is derived from an EMBL/GenBank/DDBJ whole genome shotgun (WGS) entry which is preliminary data.</text>
</comment>
<accession>A0A3E3IBX7</accession>
<organism evidence="1 2">
    <name type="scientific">Eisenbergiella massiliensis</name>
    <dbReference type="NCBI Taxonomy" id="1720294"/>
    <lineage>
        <taxon>Bacteria</taxon>
        <taxon>Bacillati</taxon>
        <taxon>Bacillota</taxon>
        <taxon>Clostridia</taxon>
        <taxon>Lachnospirales</taxon>
        <taxon>Lachnospiraceae</taxon>
        <taxon>Eisenbergiella</taxon>
    </lineage>
</organism>
<dbReference type="EMBL" id="QVLU01000039">
    <property type="protein sequence ID" value="RGE64552.1"/>
    <property type="molecule type" value="Genomic_DNA"/>
</dbReference>
<sequence>MKSEATRQMDEKEQQNLQERIASMNETELEEYRAQLDPDIMGFYGEEAGEDGSNEETDTL</sequence>
<dbReference type="Proteomes" id="UP000261166">
    <property type="component" value="Unassembled WGS sequence"/>
</dbReference>
<dbReference type="RefSeq" id="WP_049942329.1">
    <property type="nucleotide sequence ID" value="NZ_JBKVAZ010000010.1"/>
</dbReference>
<name>A0A3E3IBX7_9FIRM</name>
<evidence type="ECO:0000313" key="1">
    <source>
        <dbReference type="EMBL" id="RGE64552.1"/>
    </source>
</evidence>
<reference evidence="1 2" key="1">
    <citation type="submission" date="2018-08" db="EMBL/GenBank/DDBJ databases">
        <title>A genome reference for cultivated species of the human gut microbiota.</title>
        <authorList>
            <person name="Zou Y."/>
            <person name="Xue W."/>
            <person name="Luo G."/>
        </authorList>
    </citation>
    <scope>NUCLEOTIDE SEQUENCE [LARGE SCALE GENOMIC DNA]</scope>
    <source>
        <strain evidence="1 2">AF26-4BH</strain>
    </source>
</reference>